<dbReference type="Pfam" id="PF01497">
    <property type="entry name" value="Peripla_BP_2"/>
    <property type="match status" value="1"/>
</dbReference>
<feature type="signal peptide" evidence="1">
    <location>
        <begin position="1"/>
        <end position="23"/>
    </location>
</feature>
<sequence length="380" mass="42054">MNTVTVLKSLAVMLALSAFVSCGGGSASSAVSQGDTLSLDYARLLTIVTHEDFTEVSVSNPWDSTKILNTYILVPASEPLPKRLPAGTVVRTPLSAALIYSSVHNSLICELGAVNAVKGVCDAQYIHERSLKKRIADGAVMDCGNSMSPDIERIISLSPDAILLSPFENSGGYGKLGQLGVPIIECADYMEISPLARAEWMKFYGMLFGRKEFADTLFSHTVKEYNALAALVDTVRHRPKVLIDRLYGQSWYVPGAVSTMGRFIEDAGGTNPFDEYKRSGSIGLSAEEVLYKAQDADVWAIRYSQPVDKTLDELGRDNAIYREFDAFKNKRVYGCNTGKVRFYEEVPFHPQWLLNDLIMLCHPELSQVKGNRYFTELFIE</sequence>
<feature type="chain" id="PRO_5045571848" evidence="1">
    <location>
        <begin position="24"/>
        <end position="380"/>
    </location>
</feature>
<evidence type="ECO:0000313" key="4">
    <source>
        <dbReference type="Proteomes" id="UP001565200"/>
    </source>
</evidence>
<dbReference type="SUPFAM" id="SSF53807">
    <property type="entry name" value="Helical backbone' metal receptor"/>
    <property type="match status" value="1"/>
</dbReference>
<evidence type="ECO:0000256" key="1">
    <source>
        <dbReference type="SAM" id="SignalP"/>
    </source>
</evidence>
<evidence type="ECO:0000313" key="3">
    <source>
        <dbReference type="EMBL" id="MEY8246205.1"/>
    </source>
</evidence>
<name>A0ABV4D067_9BACT</name>
<comment type="caution">
    <text evidence="3">The sequence shown here is derived from an EMBL/GenBank/DDBJ whole genome shotgun (WGS) entry which is preliminary data.</text>
</comment>
<dbReference type="Proteomes" id="UP001565200">
    <property type="component" value="Unassembled WGS sequence"/>
</dbReference>
<dbReference type="RefSeq" id="WP_205523843.1">
    <property type="nucleotide sequence ID" value="NZ_JBCLPP010000036.1"/>
</dbReference>
<dbReference type="InterPro" id="IPR050902">
    <property type="entry name" value="ABC_Transporter_SBP"/>
</dbReference>
<feature type="domain" description="Fe/B12 periplasmic-binding" evidence="2">
    <location>
        <begin position="96"/>
        <end position="365"/>
    </location>
</feature>
<protein>
    <submittedName>
        <fullName evidence="3">ABC transporter substrate-binding protein</fullName>
    </submittedName>
</protein>
<dbReference type="Gene3D" id="3.40.50.1980">
    <property type="entry name" value="Nitrogenase molybdenum iron protein domain"/>
    <property type="match status" value="2"/>
</dbReference>
<dbReference type="PANTHER" id="PTHR30535:SF34">
    <property type="entry name" value="MOLYBDATE-BINDING PROTEIN MOLA"/>
    <property type="match status" value="1"/>
</dbReference>
<proteinExistence type="predicted"/>
<gene>
    <name evidence="3" type="ORF">AAK873_11350</name>
</gene>
<dbReference type="PROSITE" id="PS50983">
    <property type="entry name" value="FE_B12_PBP"/>
    <property type="match status" value="1"/>
</dbReference>
<dbReference type="PANTHER" id="PTHR30535">
    <property type="entry name" value="VITAMIN B12-BINDING PROTEIN"/>
    <property type="match status" value="1"/>
</dbReference>
<evidence type="ECO:0000259" key="2">
    <source>
        <dbReference type="PROSITE" id="PS50983"/>
    </source>
</evidence>
<accession>A0ABV4D067</accession>
<keyword evidence="4" id="KW-1185">Reference proteome</keyword>
<keyword evidence="1" id="KW-0732">Signal</keyword>
<dbReference type="EMBL" id="JBCLPP010000036">
    <property type="protein sequence ID" value="MEY8246205.1"/>
    <property type="molecule type" value="Genomic_DNA"/>
</dbReference>
<dbReference type="InterPro" id="IPR002491">
    <property type="entry name" value="ABC_transptr_periplasmic_BD"/>
</dbReference>
<organism evidence="3 4">
    <name type="scientific">Heminiphilus faecis</name>
    <dbReference type="NCBI Taxonomy" id="2601703"/>
    <lineage>
        <taxon>Bacteria</taxon>
        <taxon>Pseudomonadati</taxon>
        <taxon>Bacteroidota</taxon>
        <taxon>Bacteroidia</taxon>
        <taxon>Bacteroidales</taxon>
        <taxon>Muribaculaceae</taxon>
        <taxon>Heminiphilus</taxon>
    </lineage>
</organism>
<reference evidence="3 4" key="1">
    <citation type="submission" date="2024-03" db="EMBL/GenBank/DDBJ databases">
        <title>Mouse gut bacterial collection (mGBC) of GemPharmatech.</title>
        <authorList>
            <person name="He Y."/>
            <person name="Dong L."/>
            <person name="Wu D."/>
            <person name="Gao X."/>
            <person name="Lin Z."/>
        </authorList>
    </citation>
    <scope>NUCLEOTIDE SEQUENCE [LARGE SCALE GENOMIC DNA]</scope>
    <source>
        <strain evidence="3 4">54-13</strain>
    </source>
</reference>